<evidence type="ECO:0000313" key="1">
    <source>
        <dbReference type="EMBL" id="GAA4777562.1"/>
    </source>
</evidence>
<dbReference type="EMBL" id="BAABJV010000005">
    <property type="protein sequence ID" value="GAA4777562.1"/>
    <property type="molecule type" value="Genomic_DNA"/>
</dbReference>
<accession>A0ABP9AAD2</accession>
<comment type="caution">
    <text evidence="1">The sequence shown here is derived from an EMBL/GenBank/DDBJ whole genome shotgun (WGS) entry which is preliminary data.</text>
</comment>
<proteinExistence type="predicted"/>
<gene>
    <name evidence="1" type="ORF">GCM10023329_28240</name>
</gene>
<protein>
    <submittedName>
        <fullName evidence="1">Uncharacterized protein</fullName>
    </submittedName>
</protein>
<sequence length="75" mass="7791">MAATVCGRCAEIDATDGWGCWTGTSAGCWLMDPFFRVKRVTGASERAGARAFLPSGESGTAGCIGRGSQECLNAR</sequence>
<evidence type="ECO:0000313" key="2">
    <source>
        <dbReference type="Proteomes" id="UP001501147"/>
    </source>
</evidence>
<reference evidence="2" key="1">
    <citation type="journal article" date="2019" name="Int. J. Syst. Evol. Microbiol.">
        <title>The Global Catalogue of Microorganisms (GCM) 10K type strain sequencing project: providing services to taxonomists for standard genome sequencing and annotation.</title>
        <authorList>
            <consortium name="The Broad Institute Genomics Platform"/>
            <consortium name="The Broad Institute Genome Sequencing Center for Infectious Disease"/>
            <person name="Wu L."/>
            <person name="Ma J."/>
        </authorList>
    </citation>
    <scope>NUCLEOTIDE SEQUENCE [LARGE SCALE GENOMIC DNA]</scope>
    <source>
        <strain evidence="2">JCM 18324</strain>
    </source>
</reference>
<name>A0ABP9AAD2_9ACTN</name>
<dbReference type="Proteomes" id="UP001501147">
    <property type="component" value="Unassembled WGS sequence"/>
</dbReference>
<keyword evidence="2" id="KW-1185">Reference proteome</keyword>
<organism evidence="1 2">
    <name type="scientific">Streptomyces sanyensis</name>
    <dbReference type="NCBI Taxonomy" id="568869"/>
    <lineage>
        <taxon>Bacteria</taxon>
        <taxon>Bacillati</taxon>
        <taxon>Actinomycetota</taxon>
        <taxon>Actinomycetes</taxon>
        <taxon>Kitasatosporales</taxon>
        <taxon>Streptomycetaceae</taxon>
        <taxon>Streptomyces</taxon>
    </lineage>
</organism>